<comment type="caution">
    <text evidence="2">The sequence shown here is derived from an EMBL/GenBank/DDBJ whole genome shotgun (WGS) entry which is preliminary data.</text>
</comment>
<organism evidence="2 3">
    <name type="scientific">Cymbomonas tetramitiformis</name>
    <dbReference type="NCBI Taxonomy" id="36881"/>
    <lineage>
        <taxon>Eukaryota</taxon>
        <taxon>Viridiplantae</taxon>
        <taxon>Chlorophyta</taxon>
        <taxon>Pyramimonadophyceae</taxon>
        <taxon>Pyramimonadales</taxon>
        <taxon>Pyramimonadaceae</taxon>
        <taxon>Cymbomonas</taxon>
    </lineage>
</organism>
<dbReference type="GO" id="GO:0003755">
    <property type="term" value="F:peptidyl-prolyl cis-trans isomerase activity"/>
    <property type="evidence" value="ECO:0007669"/>
    <property type="project" value="InterPro"/>
</dbReference>
<feature type="region of interest" description="Disordered" evidence="1">
    <location>
        <begin position="173"/>
        <end position="192"/>
    </location>
</feature>
<dbReference type="Proteomes" id="UP001190700">
    <property type="component" value="Unassembled WGS sequence"/>
</dbReference>
<evidence type="ECO:0000256" key="1">
    <source>
        <dbReference type="SAM" id="MobiDB-lite"/>
    </source>
</evidence>
<dbReference type="Gene3D" id="3.10.50.40">
    <property type="match status" value="1"/>
</dbReference>
<name>A0AAE0FM65_9CHLO</name>
<dbReference type="EMBL" id="LGRX02016326">
    <property type="protein sequence ID" value="KAK3262299.1"/>
    <property type="molecule type" value="Genomic_DNA"/>
</dbReference>
<feature type="region of interest" description="Disordered" evidence="1">
    <location>
        <begin position="284"/>
        <end position="309"/>
    </location>
</feature>
<sequence length="380" mass="41067">MMVVVKEALELTRKDDSALADALEAADLQLIPGLARICSVRTQVAVYDDPVNAVLSTTREGEAPPIASPMMTVQVRIGRLEEVDAGGGECFTSAPMKAGLEGSAKCSAALAALQELQRRDAEALQLRGGGASPSPPPPVSWSFENNEGIGEPPEEGNTVTIAYTARRCSGTQKASLLGKKRPAPDEMQSEMDETEDADEEAELLEEAGDVAFTLGSGGVVPEVEECVKRLRVGGTASAVTDLEDLQGNAIRSALEVRLTKWDVRPPFRPPLSQQRQRSVAKLLWNEGKRVQTRPPRDPRSTSPSFTARPSERLSFIHRAEHLSFIHRAEHLSFIHRATLGAPLLHSPCDPRSTSPSFTARPSEHLSFIHRATLGAPLLHS</sequence>
<proteinExistence type="predicted"/>
<reference evidence="2 3" key="1">
    <citation type="journal article" date="2015" name="Genome Biol. Evol.">
        <title>Comparative Genomics of a Bacterivorous Green Alga Reveals Evolutionary Causalities and Consequences of Phago-Mixotrophic Mode of Nutrition.</title>
        <authorList>
            <person name="Burns J.A."/>
            <person name="Paasch A."/>
            <person name="Narechania A."/>
            <person name="Kim E."/>
        </authorList>
    </citation>
    <scope>NUCLEOTIDE SEQUENCE [LARGE SCALE GENOMIC DNA]</scope>
    <source>
        <strain evidence="2 3">PLY_AMNH</strain>
    </source>
</reference>
<feature type="non-terminal residue" evidence="2">
    <location>
        <position position="380"/>
    </location>
</feature>
<keyword evidence="3" id="KW-1185">Reference proteome</keyword>
<dbReference type="AlphaFoldDB" id="A0AAE0FM65"/>
<dbReference type="InterPro" id="IPR046357">
    <property type="entry name" value="PPIase_dom_sf"/>
</dbReference>
<accession>A0AAE0FM65</accession>
<protein>
    <submittedName>
        <fullName evidence="2">Uncharacterized protein</fullName>
    </submittedName>
</protein>
<evidence type="ECO:0000313" key="2">
    <source>
        <dbReference type="EMBL" id="KAK3262299.1"/>
    </source>
</evidence>
<gene>
    <name evidence="2" type="ORF">CYMTET_28837</name>
</gene>
<evidence type="ECO:0000313" key="3">
    <source>
        <dbReference type="Proteomes" id="UP001190700"/>
    </source>
</evidence>
<feature type="compositionally biased region" description="Basic and acidic residues" evidence="1">
    <location>
        <begin position="286"/>
        <end position="299"/>
    </location>
</feature>